<dbReference type="PaxDb" id="2903-EOD09967"/>
<dbReference type="KEGG" id="ehx:EMIHUDRAFT_216072"/>
<feature type="region of interest" description="Disordered" evidence="1">
    <location>
        <begin position="195"/>
        <end position="240"/>
    </location>
</feature>
<evidence type="ECO:0000313" key="3">
    <source>
        <dbReference type="Proteomes" id="UP000013827"/>
    </source>
</evidence>
<dbReference type="RefSeq" id="XP_005762396.1">
    <property type="nucleotide sequence ID" value="XM_005762339.1"/>
</dbReference>
<keyword evidence="3" id="KW-1185">Reference proteome</keyword>
<reference evidence="2" key="2">
    <citation type="submission" date="2024-10" db="UniProtKB">
        <authorList>
            <consortium name="EnsemblProtists"/>
        </authorList>
    </citation>
    <scope>IDENTIFICATION</scope>
</reference>
<sequence>MCMCMWHAAGASSPHLWAGPLRAWSAEFERRPRDGKADPLLWAPATTWGAGDGLVLRLAAEVLLQCRKLYNIILSNAWERLPKAEHVASFLCTALLDAKHAPLASRLREERSKAAATAPSASEQQVVASAVPQSAGPNDVEVTRLMVALSAKARHTATAPWNLARWVMAVQRCAAAAPSYFTPHGGSMVSLGVGAPPAGSSAPPVASTTPAEPAATPAPTIQGAVASGGPGMATARSGDADARTKALEADLFGDIDDL</sequence>
<dbReference type="EnsemblProtists" id="EOD09967">
    <property type="protein sequence ID" value="EOD09967"/>
    <property type="gene ID" value="EMIHUDRAFT_216072"/>
</dbReference>
<accession>A0A0D3IFD2</accession>
<feature type="compositionally biased region" description="Low complexity" evidence="1">
    <location>
        <begin position="195"/>
        <end position="219"/>
    </location>
</feature>
<dbReference type="Proteomes" id="UP000013827">
    <property type="component" value="Unassembled WGS sequence"/>
</dbReference>
<name>A0A0D3IFD2_EMIH1</name>
<feature type="compositionally biased region" description="Polar residues" evidence="1">
    <location>
        <begin position="119"/>
        <end position="135"/>
    </location>
</feature>
<organism evidence="2 3">
    <name type="scientific">Emiliania huxleyi (strain CCMP1516)</name>
    <dbReference type="NCBI Taxonomy" id="280463"/>
    <lineage>
        <taxon>Eukaryota</taxon>
        <taxon>Haptista</taxon>
        <taxon>Haptophyta</taxon>
        <taxon>Prymnesiophyceae</taxon>
        <taxon>Isochrysidales</taxon>
        <taxon>Noelaerhabdaceae</taxon>
        <taxon>Emiliania</taxon>
    </lineage>
</organism>
<dbReference type="GeneID" id="17256202"/>
<dbReference type="AlphaFoldDB" id="A0A0D3IFD2"/>
<protein>
    <submittedName>
        <fullName evidence="2">Uncharacterized protein</fullName>
    </submittedName>
</protein>
<dbReference type="HOGENOM" id="CLU_1079403_0_0_1"/>
<evidence type="ECO:0000313" key="2">
    <source>
        <dbReference type="EnsemblProtists" id="EOD09967"/>
    </source>
</evidence>
<reference evidence="3" key="1">
    <citation type="journal article" date="2013" name="Nature">
        <title>Pan genome of the phytoplankton Emiliania underpins its global distribution.</title>
        <authorList>
            <person name="Read B.A."/>
            <person name="Kegel J."/>
            <person name="Klute M.J."/>
            <person name="Kuo A."/>
            <person name="Lefebvre S.C."/>
            <person name="Maumus F."/>
            <person name="Mayer C."/>
            <person name="Miller J."/>
            <person name="Monier A."/>
            <person name="Salamov A."/>
            <person name="Young J."/>
            <person name="Aguilar M."/>
            <person name="Claverie J.M."/>
            <person name="Frickenhaus S."/>
            <person name="Gonzalez K."/>
            <person name="Herman E.K."/>
            <person name="Lin Y.C."/>
            <person name="Napier J."/>
            <person name="Ogata H."/>
            <person name="Sarno A.F."/>
            <person name="Shmutz J."/>
            <person name="Schroeder D."/>
            <person name="de Vargas C."/>
            <person name="Verret F."/>
            <person name="von Dassow P."/>
            <person name="Valentin K."/>
            <person name="Van de Peer Y."/>
            <person name="Wheeler G."/>
            <person name="Dacks J.B."/>
            <person name="Delwiche C.F."/>
            <person name="Dyhrman S.T."/>
            <person name="Glockner G."/>
            <person name="John U."/>
            <person name="Richards T."/>
            <person name="Worden A.Z."/>
            <person name="Zhang X."/>
            <person name="Grigoriev I.V."/>
            <person name="Allen A.E."/>
            <person name="Bidle K."/>
            <person name="Borodovsky M."/>
            <person name="Bowler C."/>
            <person name="Brownlee C."/>
            <person name="Cock J.M."/>
            <person name="Elias M."/>
            <person name="Gladyshev V.N."/>
            <person name="Groth M."/>
            <person name="Guda C."/>
            <person name="Hadaegh A."/>
            <person name="Iglesias-Rodriguez M.D."/>
            <person name="Jenkins J."/>
            <person name="Jones B.M."/>
            <person name="Lawson T."/>
            <person name="Leese F."/>
            <person name="Lindquist E."/>
            <person name="Lobanov A."/>
            <person name="Lomsadze A."/>
            <person name="Malik S.B."/>
            <person name="Marsh M.E."/>
            <person name="Mackinder L."/>
            <person name="Mock T."/>
            <person name="Mueller-Roeber B."/>
            <person name="Pagarete A."/>
            <person name="Parker M."/>
            <person name="Probert I."/>
            <person name="Quesneville H."/>
            <person name="Raines C."/>
            <person name="Rensing S.A."/>
            <person name="Riano-Pachon D.M."/>
            <person name="Richier S."/>
            <person name="Rokitta S."/>
            <person name="Shiraiwa Y."/>
            <person name="Soanes D.M."/>
            <person name="van der Giezen M."/>
            <person name="Wahlund T.M."/>
            <person name="Williams B."/>
            <person name="Wilson W."/>
            <person name="Wolfe G."/>
            <person name="Wurch L.L."/>
        </authorList>
    </citation>
    <scope>NUCLEOTIDE SEQUENCE</scope>
</reference>
<proteinExistence type="predicted"/>
<evidence type="ECO:0000256" key="1">
    <source>
        <dbReference type="SAM" id="MobiDB-lite"/>
    </source>
</evidence>
<feature type="region of interest" description="Disordered" evidence="1">
    <location>
        <begin position="110"/>
        <end position="135"/>
    </location>
</feature>